<name>A0ABT3TI54_9GAMM</name>
<dbReference type="Proteomes" id="UP001143362">
    <property type="component" value="Unassembled WGS sequence"/>
</dbReference>
<gene>
    <name evidence="2" type="ORF">EYC98_11425</name>
</gene>
<proteinExistence type="predicted"/>
<dbReference type="InterPro" id="IPR032608">
    <property type="entry name" value="DUF4892"/>
</dbReference>
<protein>
    <submittedName>
        <fullName evidence="2">DUF4892 domain-containing protein</fullName>
    </submittedName>
</protein>
<feature type="chain" id="PRO_5046114423" evidence="1">
    <location>
        <begin position="21"/>
        <end position="183"/>
    </location>
</feature>
<keyword evidence="1" id="KW-0732">Signal</keyword>
<dbReference type="EMBL" id="SHNN01000002">
    <property type="protein sequence ID" value="MCX2981470.1"/>
    <property type="molecule type" value="Genomic_DNA"/>
</dbReference>
<sequence length="183" mass="21007">MMQRMVVSVLVWLAASVAYAADPLPALSPAIFAEFLPEPYPHSTQAVEQGPTEVDYLLGLGAMQKVGGRWRHKESEQIDGELLRLTWAINQDYTAQEAFEWMRDQVTENAQVLFECDGRSCGSSAQWASRVFDQRLLYGHDERQQYLVARIQQDGATYTYVIYAIDRANRRHYLHLDLIRHSN</sequence>
<evidence type="ECO:0000256" key="1">
    <source>
        <dbReference type="SAM" id="SignalP"/>
    </source>
</evidence>
<feature type="signal peptide" evidence="1">
    <location>
        <begin position="1"/>
        <end position="20"/>
    </location>
</feature>
<organism evidence="2 3">
    <name type="scientific">Candidatus Litorirhabdus singularis</name>
    <dbReference type="NCBI Taxonomy" id="2518993"/>
    <lineage>
        <taxon>Bacteria</taxon>
        <taxon>Pseudomonadati</taxon>
        <taxon>Pseudomonadota</taxon>
        <taxon>Gammaproteobacteria</taxon>
        <taxon>Cellvibrionales</taxon>
        <taxon>Halieaceae</taxon>
        <taxon>Candidatus Litorirhabdus</taxon>
    </lineage>
</organism>
<evidence type="ECO:0000313" key="2">
    <source>
        <dbReference type="EMBL" id="MCX2981470.1"/>
    </source>
</evidence>
<accession>A0ABT3TI54</accession>
<comment type="caution">
    <text evidence="2">The sequence shown here is derived from an EMBL/GenBank/DDBJ whole genome shotgun (WGS) entry which is preliminary data.</text>
</comment>
<evidence type="ECO:0000313" key="3">
    <source>
        <dbReference type="Proteomes" id="UP001143362"/>
    </source>
</evidence>
<keyword evidence="3" id="KW-1185">Reference proteome</keyword>
<dbReference type="Pfam" id="PF16234">
    <property type="entry name" value="DUF4892"/>
    <property type="match status" value="1"/>
</dbReference>
<reference evidence="2" key="1">
    <citation type="submission" date="2019-02" db="EMBL/GenBank/DDBJ databases">
        <authorList>
            <person name="Li S.-H."/>
        </authorList>
    </citation>
    <scope>NUCLEOTIDE SEQUENCE</scope>
    <source>
        <strain evidence="2">IMCC14734</strain>
    </source>
</reference>